<dbReference type="STRING" id="84521.SAMN04487994_100434"/>
<dbReference type="EMBL" id="PNHE01000015">
    <property type="protein sequence ID" value="PMC58377.1"/>
    <property type="molecule type" value="Genomic_DNA"/>
</dbReference>
<keyword evidence="1" id="KW-0472">Membrane</keyword>
<reference evidence="2 3" key="1">
    <citation type="submission" date="2017-09" db="EMBL/GenBank/DDBJ databases">
        <title>Bacterial strain isolated from the female urinary microbiota.</title>
        <authorList>
            <person name="Thomas-White K."/>
            <person name="Kumar N."/>
            <person name="Forster S."/>
            <person name="Putonti C."/>
            <person name="Lawley T."/>
            <person name="Wolfe A.J."/>
        </authorList>
    </citation>
    <scope>NUCLEOTIDE SEQUENCE [LARGE SCALE GENOMIC DNA]</scope>
    <source>
        <strain evidence="2 3">UMB0852</strain>
    </source>
</reference>
<accession>A0A2N6SMT6</accession>
<dbReference type="Pfam" id="PF09515">
    <property type="entry name" value="Thia_YuaJ"/>
    <property type="match status" value="1"/>
</dbReference>
<dbReference type="Gene3D" id="1.10.1760.20">
    <property type="match status" value="1"/>
</dbReference>
<gene>
    <name evidence="2" type="ORF">CJ205_04455</name>
</gene>
<dbReference type="GO" id="GO:0015234">
    <property type="term" value="F:thiamine transmembrane transporter activity"/>
    <property type="evidence" value="ECO:0007669"/>
    <property type="project" value="InterPro"/>
</dbReference>
<proteinExistence type="predicted"/>
<keyword evidence="1" id="KW-1133">Transmembrane helix</keyword>
<evidence type="ECO:0008006" key="4">
    <source>
        <dbReference type="Google" id="ProtNLM"/>
    </source>
</evidence>
<evidence type="ECO:0000256" key="1">
    <source>
        <dbReference type="SAM" id="Phobius"/>
    </source>
</evidence>
<comment type="caution">
    <text evidence="2">The sequence shown here is derived from an EMBL/GenBank/DDBJ whole genome shotgun (WGS) entry which is preliminary data.</text>
</comment>
<keyword evidence="1" id="KW-0812">Transmembrane</keyword>
<feature type="transmembrane region" description="Helical" evidence="1">
    <location>
        <begin position="144"/>
        <end position="166"/>
    </location>
</feature>
<keyword evidence="3" id="KW-1185">Reference proteome</keyword>
<feature type="transmembrane region" description="Helical" evidence="1">
    <location>
        <begin position="51"/>
        <end position="69"/>
    </location>
</feature>
<dbReference type="RefSeq" id="WP_102227611.1">
    <property type="nucleotide sequence ID" value="NZ_PNFY01000010.1"/>
</dbReference>
<dbReference type="Proteomes" id="UP000235682">
    <property type="component" value="Unassembled WGS sequence"/>
</dbReference>
<feature type="transmembrane region" description="Helical" evidence="1">
    <location>
        <begin position="110"/>
        <end position="132"/>
    </location>
</feature>
<dbReference type="OrthoDB" id="2166942at2"/>
<evidence type="ECO:0000313" key="2">
    <source>
        <dbReference type="EMBL" id="PMC58377.1"/>
    </source>
</evidence>
<name>A0A2N6SMT6_9LACT</name>
<dbReference type="AlphaFoldDB" id="A0A2N6SMT6"/>
<dbReference type="GO" id="GO:0005886">
    <property type="term" value="C:plasma membrane"/>
    <property type="evidence" value="ECO:0007669"/>
    <property type="project" value="InterPro"/>
</dbReference>
<evidence type="ECO:0000313" key="3">
    <source>
        <dbReference type="Proteomes" id="UP000235682"/>
    </source>
</evidence>
<protein>
    <recommendedName>
        <fullName evidence="4">ECF transporter S component</fullName>
    </recommendedName>
</protein>
<dbReference type="InterPro" id="IPR012651">
    <property type="entry name" value="Thia_Transptr_ThiT"/>
</dbReference>
<sequence>MNTRTRRMLQDALIAVLLSIALSFINREVTPLPLAFSPLPLIWLGLRHGGALSVLTAALAGVVIGAIQWRGFPIVDILLGNVLPLLGVGVCEFFARNTQRTLNNLRYSSTYLNIFTASLLTLMIYYGIQWGLLPSIGIGTTLPISTLLLGLGVTWLILAGSLSLLAKSAPQLIIPRRSKYLPRRETSSLLND</sequence>
<organism evidence="2 3">
    <name type="scientific">Dolosicoccus paucivorans</name>
    <dbReference type="NCBI Taxonomy" id="84521"/>
    <lineage>
        <taxon>Bacteria</taxon>
        <taxon>Bacillati</taxon>
        <taxon>Bacillota</taxon>
        <taxon>Bacilli</taxon>
        <taxon>Lactobacillales</taxon>
        <taxon>Aerococcaceae</taxon>
        <taxon>Dolosicoccus</taxon>
    </lineage>
</organism>